<evidence type="ECO:0000256" key="5">
    <source>
        <dbReference type="ARBA" id="ARBA00022989"/>
    </source>
</evidence>
<dbReference type="GO" id="GO:0055085">
    <property type="term" value="P:transmembrane transport"/>
    <property type="evidence" value="ECO:0007669"/>
    <property type="project" value="InterPro"/>
</dbReference>
<sequence length="329" mass="37058">MGEFIIKRLLLCVLILFFVMFIVYALMFSLPTSYVDTMARELATKPGSLKSAQEWLEELNAAYGFDRGIVGGYFTWLSTVLTGDFGDSWYYTLPVVEKFNDVIWFSVAMSLAAFIFETVIAVYLGVTAARKQYSMTDYTVTVIALLCISMPTFFLATLLKLIFSIKLGWFDLVGMQSRDYMLLSDFGKFLDLCKHMVLPVITLTMVGIGGLMRYTRTNMLEVLNSDYIRTARAKGLSERTVINRHAFRNTLIPLITITGTTLPALFSGALITETLFGIRGIGYTSYYAMINGDIPFTMFYLAFISILTLLSNLLADVLYAVVDPRVRVH</sequence>
<keyword evidence="4 7" id="KW-0812">Transmembrane</keyword>
<keyword evidence="3" id="KW-1003">Cell membrane</keyword>
<name>A0A9D1J0A0_9FIRM</name>
<dbReference type="Gene3D" id="1.10.3720.10">
    <property type="entry name" value="MetI-like"/>
    <property type="match status" value="1"/>
</dbReference>
<protein>
    <submittedName>
        <fullName evidence="9">ABC transporter permease</fullName>
    </submittedName>
</protein>
<feature type="transmembrane region" description="Helical" evidence="7">
    <location>
        <begin position="9"/>
        <end position="30"/>
    </location>
</feature>
<evidence type="ECO:0000256" key="1">
    <source>
        <dbReference type="ARBA" id="ARBA00004651"/>
    </source>
</evidence>
<keyword evidence="5 7" id="KW-1133">Transmembrane helix</keyword>
<feature type="transmembrane region" description="Helical" evidence="7">
    <location>
        <begin position="298"/>
        <end position="322"/>
    </location>
</feature>
<dbReference type="Pfam" id="PF00528">
    <property type="entry name" value="BPD_transp_1"/>
    <property type="match status" value="1"/>
</dbReference>
<feature type="transmembrane region" description="Helical" evidence="7">
    <location>
        <begin position="138"/>
        <end position="163"/>
    </location>
</feature>
<feature type="transmembrane region" description="Helical" evidence="7">
    <location>
        <begin position="251"/>
        <end position="278"/>
    </location>
</feature>
<dbReference type="Proteomes" id="UP000824238">
    <property type="component" value="Unassembled WGS sequence"/>
</dbReference>
<feature type="transmembrane region" description="Helical" evidence="7">
    <location>
        <begin position="102"/>
        <end position="126"/>
    </location>
</feature>
<evidence type="ECO:0000259" key="8">
    <source>
        <dbReference type="PROSITE" id="PS50928"/>
    </source>
</evidence>
<organism evidence="9 10">
    <name type="scientific">Candidatus Scatomorpha intestinigallinarum</name>
    <dbReference type="NCBI Taxonomy" id="2840923"/>
    <lineage>
        <taxon>Bacteria</taxon>
        <taxon>Bacillati</taxon>
        <taxon>Bacillota</taxon>
        <taxon>Clostridia</taxon>
        <taxon>Eubacteriales</taxon>
        <taxon>Candidatus Scatomorpha</taxon>
    </lineage>
</organism>
<reference evidence="9" key="1">
    <citation type="submission" date="2020-10" db="EMBL/GenBank/DDBJ databases">
        <authorList>
            <person name="Gilroy R."/>
        </authorList>
    </citation>
    <scope>NUCLEOTIDE SEQUENCE</scope>
    <source>
        <strain evidence="9">ChiGjej3B3-7149</strain>
    </source>
</reference>
<evidence type="ECO:0000256" key="4">
    <source>
        <dbReference type="ARBA" id="ARBA00022692"/>
    </source>
</evidence>
<evidence type="ECO:0000313" key="10">
    <source>
        <dbReference type="Proteomes" id="UP000824238"/>
    </source>
</evidence>
<dbReference type="InterPro" id="IPR035906">
    <property type="entry name" value="MetI-like_sf"/>
</dbReference>
<proteinExistence type="inferred from homology"/>
<comment type="similarity">
    <text evidence="7">Belongs to the binding-protein-dependent transport system permease family.</text>
</comment>
<feature type="transmembrane region" description="Helical" evidence="7">
    <location>
        <begin position="196"/>
        <end position="214"/>
    </location>
</feature>
<evidence type="ECO:0000256" key="3">
    <source>
        <dbReference type="ARBA" id="ARBA00022475"/>
    </source>
</evidence>
<dbReference type="AlphaFoldDB" id="A0A9D1J0A0"/>
<evidence type="ECO:0000256" key="2">
    <source>
        <dbReference type="ARBA" id="ARBA00022448"/>
    </source>
</evidence>
<dbReference type="Pfam" id="PF19300">
    <property type="entry name" value="BPD_transp_1_N"/>
    <property type="match status" value="1"/>
</dbReference>
<keyword evidence="6 7" id="KW-0472">Membrane</keyword>
<evidence type="ECO:0000313" key="9">
    <source>
        <dbReference type="EMBL" id="HIR55945.1"/>
    </source>
</evidence>
<evidence type="ECO:0000256" key="6">
    <source>
        <dbReference type="ARBA" id="ARBA00023136"/>
    </source>
</evidence>
<dbReference type="InterPro" id="IPR000515">
    <property type="entry name" value="MetI-like"/>
</dbReference>
<comment type="subcellular location">
    <subcellularLocation>
        <location evidence="1 7">Cell membrane</location>
        <topology evidence="1 7">Multi-pass membrane protein</topology>
    </subcellularLocation>
</comment>
<comment type="caution">
    <text evidence="9">The sequence shown here is derived from an EMBL/GenBank/DDBJ whole genome shotgun (WGS) entry which is preliminary data.</text>
</comment>
<dbReference type="PANTHER" id="PTHR30465">
    <property type="entry name" value="INNER MEMBRANE ABC TRANSPORTER"/>
    <property type="match status" value="1"/>
</dbReference>
<evidence type="ECO:0000256" key="7">
    <source>
        <dbReference type="RuleBase" id="RU363032"/>
    </source>
</evidence>
<dbReference type="InterPro" id="IPR045621">
    <property type="entry name" value="BPD_transp_1_N"/>
</dbReference>
<dbReference type="PANTHER" id="PTHR30465:SF0">
    <property type="entry name" value="OLIGOPEPTIDE TRANSPORT SYSTEM PERMEASE PROTEIN APPB"/>
    <property type="match status" value="1"/>
</dbReference>
<dbReference type="GO" id="GO:0005886">
    <property type="term" value="C:plasma membrane"/>
    <property type="evidence" value="ECO:0007669"/>
    <property type="project" value="UniProtKB-SubCell"/>
</dbReference>
<feature type="domain" description="ABC transmembrane type-1" evidence="8">
    <location>
        <begin position="103"/>
        <end position="319"/>
    </location>
</feature>
<dbReference type="EMBL" id="DVHH01000245">
    <property type="protein sequence ID" value="HIR55945.1"/>
    <property type="molecule type" value="Genomic_DNA"/>
</dbReference>
<dbReference type="PROSITE" id="PS50928">
    <property type="entry name" value="ABC_TM1"/>
    <property type="match status" value="1"/>
</dbReference>
<gene>
    <name evidence="9" type="ORF">IAD36_10180</name>
</gene>
<accession>A0A9D1J0A0</accession>
<reference evidence="9" key="2">
    <citation type="journal article" date="2021" name="PeerJ">
        <title>Extensive microbial diversity within the chicken gut microbiome revealed by metagenomics and culture.</title>
        <authorList>
            <person name="Gilroy R."/>
            <person name="Ravi A."/>
            <person name="Getino M."/>
            <person name="Pursley I."/>
            <person name="Horton D.L."/>
            <person name="Alikhan N.F."/>
            <person name="Baker D."/>
            <person name="Gharbi K."/>
            <person name="Hall N."/>
            <person name="Watson M."/>
            <person name="Adriaenssens E.M."/>
            <person name="Foster-Nyarko E."/>
            <person name="Jarju S."/>
            <person name="Secka A."/>
            <person name="Antonio M."/>
            <person name="Oren A."/>
            <person name="Chaudhuri R.R."/>
            <person name="La Ragione R."/>
            <person name="Hildebrand F."/>
            <person name="Pallen M.J."/>
        </authorList>
    </citation>
    <scope>NUCLEOTIDE SEQUENCE</scope>
    <source>
        <strain evidence="9">ChiGjej3B3-7149</strain>
    </source>
</reference>
<dbReference type="CDD" id="cd06261">
    <property type="entry name" value="TM_PBP2"/>
    <property type="match status" value="1"/>
</dbReference>
<dbReference type="SUPFAM" id="SSF161098">
    <property type="entry name" value="MetI-like"/>
    <property type="match status" value="1"/>
</dbReference>
<keyword evidence="2 7" id="KW-0813">Transport</keyword>